<organism evidence="9 10">
    <name type="scientific">Furculomyces boomerangus</name>
    <dbReference type="NCBI Taxonomy" id="61424"/>
    <lineage>
        <taxon>Eukaryota</taxon>
        <taxon>Fungi</taxon>
        <taxon>Fungi incertae sedis</taxon>
        <taxon>Zoopagomycota</taxon>
        <taxon>Kickxellomycotina</taxon>
        <taxon>Harpellomycetes</taxon>
        <taxon>Harpellales</taxon>
        <taxon>Harpellaceae</taxon>
        <taxon>Furculomyces</taxon>
    </lineage>
</organism>
<keyword evidence="8" id="KW-0333">Golgi apparatus</keyword>
<evidence type="ECO:0000256" key="8">
    <source>
        <dbReference type="RuleBase" id="RU363111"/>
    </source>
</evidence>
<keyword evidence="4 8" id="KW-0653">Protein transport</keyword>
<dbReference type="PANTHER" id="PTHR23137">
    <property type="entry name" value="VESICLE TRANSPORT PROTEIN-RELATED"/>
    <property type="match status" value="1"/>
</dbReference>
<keyword evidence="2 8" id="KW-0813">Transport</keyword>
<keyword evidence="5 8" id="KW-1133">Transmembrane helix</keyword>
<evidence type="ECO:0000256" key="1">
    <source>
        <dbReference type="ARBA" id="ARBA00004141"/>
    </source>
</evidence>
<accession>A0A2T9YIQ4</accession>
<dbReference type="EMBL" id="MBFT01000380">
    <property type="protein sequence ID" value="PVU92236.1"/>
    <property type="molecule type" value="Genomic_DNA"/>
</dbReference>
<dbReference type="InterPro" id="IPR007305">
    <property type="entry name" value="Vesicle_transpt_Got1/SFT2"/>
</dbReference>
<keyword evidence="10" id="KW-1185">Reference proteome</keyword>
<sequence length="214" mass="23005">MSLLEGLGKLKTSNTSTLPGFGSNTANSSSNGFFSSISEGAASVASNARSRVENFSLFESSNPSETTQRPEWFGLTTFQRWIGAIGFGLVAAFCFMMSLMALPFIVLNPSKFATSFSLGSLMTIFSIALLNGPRAHANHMVSKERIIFTTGYLGTLLLTLWFSIVSGSYIFTILFSIAQVFALVKYVVSYFPGGTSGMSSVASNASHVRSFLPF</sequence>
<evidence type="ECO:0000256" key="2">
    <source>
        <dbReference type="ARBA" id="ARBA00022448"/>
    </source>
</evidence>
<evidence type="ECO:0000313" key="9">
    <source>
        <dbReference type="EMBL" id="PVU92236.1"/>
    </source>
</evidence>
<dbReference type="STRING" id="61424.A0A2T9YIQ4"/>
<feature type="transmembrane region" description="Helical" evidence="8">
    <location>
        <begin position="112"/>
        <end position="133"/>
    </location>
</feature>
<feature type="transmembrane region" description="Helical" evidence="8">
    <location>
        <begin position="145"/>
        <end position="164"/>
    </location>
</feature>
<reference evidence="9 10" key="1">
    <citation type="journal article" date="2018" name="MBio">
        <title>Comparative Genomics Reveals the Core Gene Toolbox for the Fungus-Insect Symbiosis.</title>
        <authorList>
            <person name="Wang Y."/>
            <person name="Stata M."/>
            <person name="Wang W."/>
            <person name="Stajich J.E."/>
            <person name="White M.M."/>
            <person name="Moncalvo J.M."/>
        </authorList>
    </citation>
    <scope>NUCLEOTIDE SEQUENCE [LARGE SCALE GENOMIC DNA]</scope>
    <source>
        <strain evidence="9 10">AUS-77-4</strain>
    </source>
</reference>
<dbReference type="GO" id="GO:0015031">
    <property type="term" value="P:protein transport"/>
    <property type="evidence" value="ECO:0007669"/>
    <property type="project" value="UniProtKB-KW"/>
</dbReference>
<dbReference type="GO" id="GO:0016192">
    <property type="term" value="P:vesicle-mediated transport"/>
    <property type="evidence" value="ECO:0007669"/>
    <property type="project" value="InterPro"/>
</dbReference>
<evidence type="ECO:0000256" key="4">
    <source>
        <dbReference type="ARBA" id="ARBA00022927"/>
    </source>
</evidence>
<evidence type="ECO:0000256" key="5">
    <source>
        <dbReference type="ARBA" id="ARBA00022989"/>
    </source>
</evidence>
<feature type="transmembrane region" description="Helical" evidence="8">
    <location>
        <begin position="170"/>
        <end position="188"/>
    </location>
</feature>
<comment type="subcellular location">
    <subcellularLocation>
        <location evidence="8">Golgi apparatus membrane</location>
        <topology evidence="8">Multi-pass membrane protein</topology>
    </subcellularLocation>
    <subcellularLocation>
        <location evidence="1">Membrane</location>
        <topology evidence="1">Multi-pass membrane protein</topology>
    </subcellularLocation>
</comment>
<comment type="caution">
    <text evidence="9">The sequence shown here is derived from an EMBL/GenBank/DDBJ whole genome shotgun (WGS) entry which is preliminary data.</text>
</comment>
<comment type="similarity">
    <text evidence="7 8">Belongs to the SFT2 family.</text>
</comment>
<dbReference type="AlphaFoldDB" id="A0A2T9YIQ4"/>
<feature type="transmembrane region" description="Helical" evidence="8">
    <location>
        <begin position="81"/>
        <end position="106"/>
    </location>
</feature>
<dbReference type="Pfam" id="PF04178">
    <property type="entry name" value="Got1"/>
    <property type="match status" value="1"/>
</dbReference>
<evidence type="ECO:0000256" key="6">
    <source>
        <dbReference type="ARBA" id="ARBA00023136"/>
    </source>
</evidence>
<dbReference type="InterPro" id="IPR011691">
    <property type="entry name" value="Vesicle_transpt_SFT2"/>
</dbReference>
<comment type="function">
    <text evidence="8">Nonessential protein required for the fusion of transport vesicles derived from the endocytic pathway with the Golgi complex.</text>
</comment>
<evidence type="ECO:0000256" key="3">
    <source>
        <dbReference type="ARBA" id="ARBA00022692"/>
    </source>
</evidence>
<name>A0A2T9YIQ4_9FUNG</name>
<keyword evidence="3 8" id="KW-0812">Transmembrane</keyword>
<evidence type="ECO:0000256" key="7">
    <source>
        <dbReference type="ARBA" id="ARBA00025800"/>
    </source>
</evidence>
<dbReference type="GO" id="GO:0000139">
    <property type="term" value="C:Golgi membrane"/>
    <property type="evidence" value="ECO:0007669"/>
    <property type="project" value="UniProtKB-SubCell"/>
</dbReference>
<dbReference type="OrthoDB" id="660759at2759"/>
<evidence type="ECO:0000313" key="10">
    <source>
        <dbReference type="Proteomes" id="UP000245699"/>
    </source>
</evidence>
<keyword evidence="6 8" id="KW-0472">Membrane</keyword>
<dbReference type="PANTHER" id="PTHR23137:SF36">
    <property type="entry name" value="VESICLE TRANSPORT PROTEIN SFT2C"/>
    <property type="match status" value="1"/>
</dbReference>
<proteinExistence type="inferred from homology"/>
<dbReference type="Proteomes" id="UP000245699">
    <property type="component" value="Unassembled WGS sequence"/>
</dbReference>
<protein>
    <recommendedName>
        <fullName evidence="8">Protein transport protein SFT2</fullName>
    </recommendedName>
</protein>
<gene>
    <name evidence="9" type="ORF">BB559_003783</name>
</gene>